<name>A0A170U6K0_TRIIF</name>
<dbReference type="EMBL" id="GEMB01007815">
    <property type="protein sequence ID" value="JAR95634.1"/>
    <property type="molecule type" value="Transcribed_RNA"/>
</dbReference>
<sequence>MLSEFQLDSVEVTLR</sequence>
<proteinExistence type="predicted"/>
<organism evidence="1">
    <name type="scientific">Triatoma infestans</name>
    <name type="common">Assassin bug</name>
    <dbReference type="NCBI Taxonomy" id="30076"/>
    <lineage>
        <taxon>Eukaryota</taxon>
        <taxon>Metazoa</taxon>
        <taxon>Ecdysozoa</taxon>
        <taxon>Arthropoda</taxon>
        <taxon>Hexapoda</taxon>
        <taxon>Insecta</taxon>
        <taxon>Pterygota</taxon>
        <taxon>Neoptera</taxon>
        <taxon>Paraneoptera</taxon>
        <taxon>Hemiptera</taxon>
        <taxon>Heteroptera</taxon>
        <taxon>Panheteroptera</taxon>
        <taxon>Cimicomorpha</taxon>
        <taxon>Reduviidae</taxon>
        <taxon>Triatominae</taxon>
        <taxon>Triatoma</taxon>
    </lineage>
</organism>
<reference evidence="1" key="1">
    <citation type="submission" date="2016-04" db="EMBL/GenBank/DDBJ databases">
        <authorList>
            <person name="Calderon-Fernandez G.M.Sr."/>
        </authorList>
    </citation>
    <scope>NUCLEOTIDE SEQUENCE</scope>
    <source>
        <strain evidence="1">Int1</strain>
        <tissue evidence="1">Integument</tissue>
    </source>
</reference>
<evidence type="ECO:0000313" key="1">
    <source>
        <dbReference type="EMBL" id="JAR95634.1"/>
    </source>
</evidence>
<accession>A0A170U6K0</accession>
<protein>
    <submittedName>
        <fullName evidence="1">Uncharacterized protein</fullName>
    </submittedName>
</protein>
<reference evidence="1" key="2">
    <citation type="journal article" date="2017" name="J. Med. Entomol.">
        <title>Transcriptome Analysis of the Triatoma infestans (Hemiptera: Reduviidae) Integument.</title>
        <authorList>
            <person name="Calderon-Fernandez G.M."/>
            <person name="Moriconi D.E."/>
            <person name="Dulbecco A.B."/>
            <person name="Juarez M.P."/>
        </authorList>
    </citation>
    <scope>NUCLEOTIDE SEQUENCE</scope>
    <source>
        <strain evidence="1">Int1</strain>
        <tissue evidence="1">Integument</tissue>
    </source>
</reference>